<sequence length="133" mass="14937">MDCHSEAFLPADIMERGTLSGNERVWPLSDIPFIIKAARRAGVANIGGQLQFRFPDAICELYYIETNPFRFMPSGLSWQDQVEHSAPISPEQFQSLPEDFDFLAEGQAGFGPQLDAEREAGRDSRDAMCFEAF</sequence>
<organism evidence="1 2">
    <name type="scientific">Komagataeibacter melomenusus</name>
    <dbReference type="NCBI Taxonomy" id="2766578"/>
    <lineage>
        <taxon>Bacteria</taxon>
        <taxon>Pseudomonadati</taxon>
        <taxon>Pseudomonadota</taxon>
        <taxon>Alphaproteobacteria</taxon>
        <taxon>Acetobacterales</taxon>
        <taxon>Acetobacteraceae</taxon>
        <taxon>Komagataeibacter</taxon>
    </lineage>
</organism>
<proteinExistence type="predicted"/>
<dbReference type="Proteomes" id="UP000623090">
    <property type="component" value="Unassembled WGS sequence"/>
</dbReference>
<name>A0ABX2AE39_9PROT</name>
<gene>
    <name evidence="1" type="ORF">HNW77_05885</name>
</gene>
<comment type="caution">
    <text evidence="1">The sequence shown here is derived from an EMBL/GenBank/DDBJ whole genome shotgun (WGS) entry which is preliminary data.</text>
</comment>
<evidence type="ECO:0000313" key="2">
    <source>
        <dbReference type="Proteomes" id="UP000623090"/>
    </source>
</evidence>
<reference evidence="1 2" key="1">
    <citation type="journal article" date="2020" name="Microorganisms">
        <title>Description of Komagataeibacter melaceti sp. nov. and Komagataeibacter melomenusus sp. nov. Isolated from Apple Cider Vinegar.</title>
        <authorList>
            <person name="Maric L."/>
            <person name="Cleenwerck I."/>
            <person name="Accetto T."/>
            <person name="Vandamme P."/>
            <person name="Trcek J."/>
        </authorList>
    </citation>
    <scope>NUCLEOTIDE SEQUENCE [LARGE SCALE GENOMIC DNA]</scope>
    <source>
        <strain evidence="1 2">AV436</strain>
    </source>
</reference>
<dbReference type="EMBL" id="JABJWC010000009">
    <property type="protein sequence ID" value="NPC65927.1"/>
    <property type="molecule type" value="Genomic_DNA"/>
</dbReference>
<protein>
    <submittedName>
        <fullName evidence="1">Uncharacterized protein</fullName>
    </submittedName>
</protein>
<keyword evidence="2" id="KW-1185">Reference proteome</keyword>
<evidence type="ECO:0000313" key="1">
    <source>
        <dbReference type="EMBL" id="NPC65927.1"/>
    </source>
</evidence>
<accession>A0ABX2AE39</accession>
<dbReference type="RefSeq" id="WP_172156029.1">
    <property type="nucleotide sequence ID" value="NZ_JABJWC010000009.1"/>
</dbReference>